<keyword evidence="1" id="KW-0378">Hydrolase</keyword>
<dbReference type="Gene3D" id="3.30.1330.40">
    <property type="entry name" value="RutC-like"/>
    <property type="match status" value="1"/>
</dbReference>
<dbReference type="PANTHER" id="PTHR43857:SF1">
    <property type="entry name" value="YJGH FAMILY PROTEIN"/>
    <property type="match status" value="1"/>
</dbReference>
<dbReference type="EMBL" id="CP137624">
    <property type="protein sequence ID" value="WPK13291.1"/>
    <property type="molecule type" value="Genomic_DNA"/>
</dbReference>
<dbReference type="Proteomes" id="UP001322664">
    <property type="component" value="Chromosome"/>
</dbReference>
<dbReference type="SUPFAM" id="SSF55298">
    <property type="entry name" value="YjgF-like"/>
    <property type="match status" value="1"/>
</dbReference>
<proteinExistence type="predicted"/>
<dbReference type="PANTHER" id="PTHR43857">
    <property type="entry name" value="BLR7761 PROTEIN"/>
    <property type="match status" value="1"/>
</dbReference>
<reference evidence="1 2" key="1">
    <citation type="submission" date="2023-09" db="EMBL/GenBank/DDBJ databases">
        <authorList>
            <person name="Page C.A."/>
            <person name="Perez-Diaz I.M."/>
        </authorList>
    </citation>
    <scope>NUCLEOTIDE SEQUENCE [LARGE SCALE GENOMIC DNA]</scope>
    <source>
        <strain evidence="1 2">Ll15</strain>
    </source>
</reference>
<keyword evidence="2" id="KW-1185">Reference proteome</keyword>
<dbReference type="InterPro" id="IPR035959">
    <property type="entry name" value="RutC-like_sf"/>
</dbReference>
<sequence length="115" mass="12734">MPIYTNSLVSNAPFLFISGQTPEENENIPDSAKEQTYVVLKKISSVIAENDLDLSNLVKMNVYITDSSYLVDVRAAFTEILGEIKPTMTLVVVSELINSKFKVEIDAIASFNKAE</sequence>
<protein>
    <submittedName>
        <fullName evidence="1">RidA family protein</fullName>
        <ecNumber evidence="1">3.5.-.-</ecNumber>
    </submittedName>
</protein>
<gene>
    <name evidence="1" type="ORF">R6U77_06345</name>
</gene>
<evidence type="ECO:0000313" key="2">
    <source>
        <dbReference type="Proteomes" id="UP001322664"/>
    </source>
</evidence>
<name>A0ABZ0S1E5_9BACI</name>
<dbReference type="GO" id="GO:0016787">
    <property type="term" value="F:hydrolase activity"/>
    <property type="evidence" value="ECO:0007669"/>
    <property type="project" value="UniProtKB-KW"/>
</dbReference>
<accession>A0ABZ0S1E5</accession>
<dbReference type="Pfam" id="PF01042">
    <property type="entry name" value="Ribonuc_L-PSP"/>
    <property type="match status" value="1"/>
</dbReference>
<organism evidence="1 2">
    <name type="scientific">Lysinibacillus louembei</name>
    <dbReference type="NCBI Taxonomy" id="1470088"/>
    <lineage>
        <taxon>Bacteria</taxon>
        <taxon>Bacillati</taxon>
        <taxon>Bacillota</taxon>
        <taxon>Bacilli</taxon>
        <taxon>Bacillales</taxon>
        <taxon>Bacillaceae</taxon>
        <taxon>Lysinibacillus</taxon>
    </lineage>
</organism>
<dbReference type="CDD" id="cd00448">
    <property type="entry name" value="YjgF_YER057c_UK114_family"/>
    <property type="match status" value="1"/>
</dbReference>
<dbReference type="InterPro" id="IPR006175">
    <property type="entry name" value="YjgF/YER057c/UK114"/>
</dbReference>
<dbReference type="EC" id="3.5.-.-" evidence="1"/>
<evidence type="ECO:0000313" key="1">
    <source>
        <dbReference type="EMBL" id="WPK13291.1"/>
    </source>
</evidence>
<dbReference type="RefSeq" id="WP_319837829.1">
    <property type="nucleotide sequence ID" value="NZ_CP137624.1"/>
</dbReference>